<comment type="subcellular location">
    <subcellularLocation>
        <location evidence="1">Membrane</location>
        <topology evidence="1">Multi-pass membrane protein</topology>
    </subcellularLocation>
</comment>
<evidence type="ECO:0000256" key="2">
    <source>
        <dbReference type="ARBA" id="ARBA00022692"/>
    </source>
</evidence>
<evidence type="ECO:0000256" key="1">
    <source>
        <dbReference type="ARBA" id="ARBA00004141"/>
    </source>
</evidence>
<sequence length="365" mass="37632">MFIPSSFGASLATALFSMCCWGSWSNTLKATAGRMRFEVFYVDYSIFACLTSLAAALTLGMVSSGSDKATFLDDFREMAPDRYAFALAAGLVFNAANLCLCKGIGMLGLALAFPICIGTAMLLGTVVTYAVQPSGSFGLLMVGVLLGFSAVCLAALAQRMRDRQRGAAVSKSRGGGASSAEAGLVAAEGAPREAPAAGPPFARRLSVCLVGGVLMGLWNPLVTLAEKDGGLSSYTEMVFFTLAVFLSSLAFLPIFLTWPLEGGAGVPLSTAVREYCLQPPRAHALPALGGFIWALGSLANAVAGTSGVLNPAESYAIGQCANVIAIFWGVLYFREFSGAGPAINLLLALICCLYAGAIACVAAAG</sequence>
<dbReference type="PANTHER" id="PTHR16119">
    <property type="entry name" value="TRANSMEMBRANE PROTEIN 144"/>
    <property type="match status" value="1"/>
</dbReference>
<gene>
    <name evidence="6" type="ORF">AMON00008_LOCUS16545</name>
</gene>
<evidence type="ECO:0008006" key="7">
    <source>
        <dbReference type="Google" id="ProtNLM"/>
    </source>
</evidence>
<feature type="transmembrane region" description="Helical" evidence="5">
    <location>
        <begin position="282"/>
        <end position="303"/>
    </location>
</feature>
<reference evidence="6" key="1">
    <citation type="submission" date="2021-01" db="EMBL/GenBank/DDBJ databases">
        <authorList>
            <person name="Corre E."/>
            <person name="Pelletier E."/>
            <person name="Niang G."/>
            <person name="Scheremetjew M."/>
            <person name="Finn R."/>
            <person name="Kale V."/>
            <person name="Holt S."/>
            <person name="Cochrane G."/>
            <person name="Meng A."/>
            <person name="Brown T."/>
            <person name="Cohen L."/>
        </authorList>
    </citation>
    <scope>NUCLEOTIDE SEQUENCE</scope>
    <source>
        <strain evidence="6">CCMP3105</strain>
    </source>
</reference>
<dbReference type="GO" id="GO:0016020">
    <property type="term" value="C:membrane"/>
    <property type="evidence" value="ECO:0007669"/>
    <property type="project" value="UniProtKB-SubCell"/>
</dbReference>
<feature type="transmembrane region" description="Helical" evidence="5">
    <location>
        <begin position="345"/>
        <end position="364"/>
    </location>
</feature>
<feature type="transmembrane region" description="Helical" evidence="5">
    <location>
        <begin position="44"/>
        <end position="63"/>
    </location>
</feature>
<feature type="transmembrane region" description="Helical" evidence="5">
    <location>
        <begin position="83"/>
        <end position="100"/>
    </location>
</feature>
<name>A0A7S4V549_9DINO</name>
<dbReference type="GO" id="GO:0015144">
    <property type="term" value="F:carbohydrate transmembrane transporter activity"/>
    <property type="evidence" value="ECO:0007669"/>
    <property type="project" value="InterPro"/>
</dbReference>
<feature type="transmembrane region" description="Helical" evidence="5">
    <location>
        <begin position="137"/>
        <end position="157"/>
    </location>
</feature>
<dbReference type="InterPro" id="IPR009834">
    <property type="entry name" value="Ureide_permease"/>
</dbReference>
<proteinExistence type="predicted"/>
<protein>
    <recommendedName>
        <fullName evidence="7">EamA domain-containing protein</fullName>
    </recommendedName>
</protein>
<organism evidence="6">
    <name type="scientific">Alexandrium monilatum</name>
    <dbReference type="NCBI Taxonomy" id="311494"/>
    <lineage>
        <taxon>Eukaryota</taxon>
        <taxon>Sar</taxon>
        <taxon>Alveolata</taxon>
        <taxon>Dinophyceae</taxon>
        <taxon>Gonyaulacales</taxon>
        <taxon>Pyrocystaceae</taxon>
        <taxon>Alexandrium</taxon>
    </lineage>
</organism>
<feature type="transmembrane region" description="Helical" evidence="5">
    <location>
        <begin position="6"/>
        <end position="24"/>
    </location>
</feature>
<keyword evidence="2 5" id="KW-0812">Transmembrane</keyword>
<dbReference type="PANTHER" id="PTHR16119:SF17">
    <property type="entry name" value="TRANSMEMBRANE PROTEIN 144"/>
    <property type="match status" value="1"/>
</dbReference>
<keyword evidence="3 5" id="KW-1133">Transmembrane helix</keyword>
<evidence type="ECO:0000256" key="4">
    <source>
        <dbReference type="ARBA" id="ARBA00023136"/>
    </source>
</evidence>
<keyword evidence="4 5" id="KW-0472">Membrane</keyword>
<evidence type="ECO:0000256" key="3">
    <source>
        <dbReference type="ARBA" id="ARBA00022989"/>
    </source>
</evidence>
<dbReference type="Pfam" id="PF07168">
    <property type="entry name" value="Ureide_permease"/>
    <property type="match status" value="1"/>
</dbReference>
<accession>A0A7S4V549</accession>
<feature type="transmembrane region" description="Helical" evidence="5">
    <location>
        <begin position="315"/>
        <end position="333"/>
    </location>
</feature>
<dbReference type="EMBL" id="HBNR01024648">
    <property type="protein sequence ID" value="CAE4576925.1"/>
    <property type="molecule type" value="Transcribed_RNA"/>
</dbReference>
<evidence type="ECO:0000256" key="5">
    <source>
        <dbReference type="SAM" id="Phobius"/>
    </source>
</evidence>
<feature type="transmembrane region" description="Helical" evidence="5">
    <location>
        <begin position="238"/>
        <end position="261"/>
    </location>
</feature>
<feature type="transmembrane region" description="Helical" evidence="5">
    <location>
        <begin position="107"/>
        <end position="131"/>
    </location>
</feature>
<evidence type="ECO:0000313" key="6">
    <source>
        <dbReference type="EMBL" id="CAE4576925.1"/>
    </source>
</evidence>
<dbReference type="AlphaFoldDB" id="A0A7S4V549"/>
<dbReference type="InterPro" id="IPR010651">
    <property type="entry name" value="Sugar_transport"/>
</dbReference>